<organism evidence="1 2">
    <name type="scientific">Candidatus Vogelbacteria bacterium GWA1_51_14</name>
    <dbReference type="NCBI Taxonomy" id="1802435"/>
    <lineage>
        <taxon>Bacteria</taxon>
        <taxon>Candidatus Vogeliibacteriota</taxon>
    </lineage>
</organism>
<sequence>MIKLAIDGQVHNEQVQNLRRWTMSTIYSVGQMNQLADALEVAGYTPDDVTRLRSSKQLPEILAMVRGNAKIELVRHLIGCSADPYIPGGWTVEEHHKAGQLEWDPAKITLFLVEKQKTGTIHGHNLRKELADKSVLNACVLDYLLAHPELIPEDWKGEFVFFWGTIYRNSGGNLYVRCLFWFGGKWYWYCHWLGSDWYARDPAACSQV</sequence>
<evidence type="ECO:0000313" key="2">
    <source>
        <dbReference type="Proteomes" id="UP000176494"/>
    </source>
</evidence>
<reference evidence="1 2" key="1">
    <citation type="journal article" date="2016" name="Nat. Commun.">
        <title>Thousands of microbial genomes shed light on interconnected biogeochemical processes in an aquifer system.</title>
        <authorList>
            <person name="Anantharaman K."/>
            <person name="Brown C.T."/>
            <person name="Hug L.A."/>
            <person name="Sharon I."/>
            <person name="Castelle C.J."/>
            <person name="Probst A.J."/>
            <person name="Thomas B.C."/>
            <person name="Singh A."/>
            <person name="Wilkins M.J."/>
            <person name="Karaoz U."/>
            <person name="Brodie E.L."/>
            <person name="Williams K.H."/>
            <person name="Hubbard S.S."/>
            <person name="Banfield J.F."/>
        </authorList>
    </citation>
    <scope>NUCLEOTIDE SEQUENCE [LARGE SCALE GENOMIC DNA]</scope>
</reference>
<comment type="caution">
    <text evidence="1">The sequence shown here is derived from an EMBL/GenBank/DDBJ whole genome shotgun (WGS) entry which is preliminary data.</text>
</comment>
<dbReference type="AlphaFoldDB" id="A0A1G2Q8G5"/>
<dbReference type="Proteomes" id="UP000176494">
    <property type="component" value="Unassembled WGS sequence"/>
</dbReference>
<accession>A0A1G2Q8G5</accession>
<proteinExistence type="predicted"/>
<name>A0A1G2Q8G5_9BACT</name>
<gene>
    <name evidence="1" type="ORF">A2114_00570</name>
</gene>
<dbReference type="EMBL" id="MHTG01000030">
    <property type="protein sequence ID" value="OHA56815.1"/>
    <property type="molecule type" value="Genomic_DNA"/>
</dbReference>
<protein>
    <submittedName>
        <fullName evidence="1">Uncharacterized protein</fullName>
    </submittedName>
</protein>
<evidence type="ECO:0000313" key="1">
    <source>
        <dbReference type="EMBL" id="OHA56815.1"/>
    </source>
</evidence>